<dbReference type="InterPro" id="IPR032675">
    <property type="entry name" value="LRR_dom_sf"/>
</dbReference>
<organism evidence="3 4">
    <name type="scientific">Rhododendron griersonianum</name>
    <dbReference type="NCBI Taxonomy" id="479676"/>
    <lineage>
        <taxon>Eukaryota</taxon>
        <taxon>Viridiplantae</taxon>
        <taxon>Streptophyta</taxon>
        <taxon>Embryophyta</taxon>
        <taxon>Tracheophyta</taxon>
        <taxon>Spermatophyta</taxon>
        <taxon>Magnoliopsida</taxon>
        <taxon>eudicotyledons</taxon>
        <taxon>Gunneridae</taxon>
        <taxon>Pentapetalae</taxon>
        <taxon>asterids</taxon>
        <taxon>Ericales</taxon>
        <taxon>Ericaceae</taxon>
        <taxon>Ericoideae</taxon>
        <taxon>Rhodoreae</taxon>
        <taxon>Rhododendron</taxon>
    </lineage>
</organism>
<accession>A0AAV6INQ9</accession>
<sequence>MRLRTLFFFNLANEDPEIAQLQSLCRQLRLLRVLDLEDDLSNRYLWNENERPPYKIGKLIHLRYLGLTNMNAHSQFIGNLHALQTLEVNPSGAPILLPDEICKAKQLRHLIGRFKWPFRVDSMTNLQTLKEVVVEGQMEFNPMDLINLRELTIEYVREGNNRYTLDCIGGLTNLETLEVIGRKSSEVDLQPLCRCQHLLQLRLAGRVQWKLPTEVLPNLRYLYLNARGVSEDPMPVLEKLPKLTILLLIDIRGKMVCTAGGFPQLEILQLWISDFGPTSIQVEGGGMPVLKGLLIEGRGAVGNLGMPDRLRSIPTPDPLWIGMSGLTN</sequence>
<dbReference type="PANTHER" id="PTHR47186">
    <property type="entry name" value="LEUCINE-RICH REPEAT-CONTAINING PROTEIN 57"/>
    <property type="match status" value="1"/>
</dbReference>
<evidence type="ECO:0000259" key="2">
    <source>
        <dbReference type="Pfam" id="PF23598"/>
    </source>
</evidence>
<evidence type="ECO:0000256" key="1">
    <source>
        <dbReference type="ARBA" id="ARBA00022737"/>
    </source>
</evidence>
<dbReference type="PANTHER" id="PTHR47186:SF50">
    <property type="entry name" value="FBD DOMAIN-CONTAINING PROTEIN"/>
    <property type="match status" value="1"/>
</dbReference>
<dbReference type="InterPro" id="IPR055414">
    <property type="entry name" value="LRR_R13L4/SHOC2-like"/>
</dbReference>
<evidence type="ECO:0000313" key="4">
    <source>
        <dbReference type="Proteomes" id="UP000823749"/>
    </source>
</evidence>
<gene>
    <name evidence="3" type="ORF">RHGRI_025354</name>
</gene>
<dbReference type="SUPFAM" id="SSF52058">
    <property type="entry name" value="L domain-like"/>
    <property type="match status" value="1"/>
</dbReference>
<evidence type="ECO:0000313" key="3">
    <source>
        <dbReference type="EMBL" id="KAG5530381.1"/>
    </source>
</evidence>
<protein>
    <recommendedName>
        <fullName evidence="2">Disease resistance R13L4/SHOC-2-like LRR domain-containing protein</fullName>
    </recommendedName>
</protein>
<dbReference type="AlphaFoldDB" id="A0AAV6INQ9"/>
<dbReference type="Pfam" id="PF23598">
    <property type="entry name" value="LRR_14"/>
    <property type="match status" value="1"/>
</dbReference>
<feature type="domain" description="Disease resistance R13L4/SHOC-2-like LRR" evidence="2">
    <location>
        <begin position="20"/>
        <end position="295"/>
    </location>
</feature>
<keyword evidence="4" id="KW-1185">Reference proteome</keyword>
<proteinExistence type="predicted"/>
<reference evidence="3" key="1">
    <citation type="submission" date="2020-08" db="EMBL/GenBank/DDBJ databases">
        <title>Plant Genome Project.</title>
        <authorList>
            <person name="Zhang R.-G."/>
        </authorList>
    </citation>
    <scope>NUCLEOTIDE SEQUENCE</scope>
    <source>
        <strain evidence="3">WSP0</strain>
        <tissue evidence="3">Leaf</tissue>
    </source>
</reference>
<dbReference type="EMBL" id="JACTNZ010000009">
    <property type="protein sequence ID" value="KAG5530381.1"/>
    <property type="molecule type" value="Genomic_DNA"/>
</dbReference>
<keyword evidence="1" id="KW-0677">Repeat</keyword>
<dbReference type="Proteomes" id="UP000823749">
    <property type="component" value="Chromosome 9"/>
</dbReference>
<comment type="caution">
    <text evidence="3">The sequence shown here is derived from an EMBL/GenBank/DDBJ whole genome shotgun (WGS) entry which is preliminary data.</text>
</comment>
<name>A0AAV6INQ9_9ERIC</name>
<dbReference type="Gene3D" id="3.80.10.10">
    <property type="entry name" value="Ribonuclease Inhibitor"/>
    <property type="match status" value="1"/>
</dbReference>